<keyword evidence="6" id="KW-0963">Cytoplasm</keyword>
<dbReference type="PANTHER" id="PTHR21771:SF1">
    <property type="entry name" value="MITOCHONDRIA-EATING PROTEIN"/>
    <property type="match status" value="1"/>
</dbReference>
<dbReference type="AlphaFoldDB" id="A0A0K2TVX4"/>
<evidence type="ECO:0000256" key="12">
    <source>
        <dbReference type="ARBA" id="ARBA00032687"/>
    </source>
</evidence>
<comment type="subcellular location">
    <subcellularLocation>
        <location evidence="3">Cytoplasm</location>
    </subcellularLocation>
    <subcellularLocation>
        <location evidence="2">Mitochondrion matrix</location>
    </subcellularLocation>
    <subcellularLocation>
        <location evidence="1">Mitochondrion outer membrane</location>
    </subcellularLocation>
</comment>
<evidence type="ECO:0000256" key="2">
    <source>
        <dbReference type="ARBA" id="ARBA00004305"/>
    </source>
</evidence>
<comment type="similarity">
    <text evidence="4">Belongs to the MIEAP family.</text>
</comment>
<evidence type="ECO:0000256" key="11">
    <source>
        <dbReference type="ARBA" id="ARBA00023136"/>
    </source>
</evidence>
<feature type="domain" description="Mitochondria-eating protein C-terminal" evidence="15">
    <location>
        <begin position="650"/>
        <end position="845"/>
    </location>
</feature>
<keyword evidence="10" id="KW-0496">Mitochondrion</keyword>
<feature type="compositionally biased region" description="Low complexity" evidence="14">
    <location>
        <begin position="466"/>
        <end position="484"/>
    </location>
</feature>
<evidence type="ECO:0000256" key="13">
    <source>
        <dbReference type="SAM" id="Coils"/>
    </source>
</evidence>
<dbReference type="InterPro" id="IPR031981">
    <property type="entry name" value="MIEAP_C"/>
</dbReference>
<evidence type="ECO:0000256" key="5">
    <source>
        <dbReference type="ARBA" id="ARBA00019863"/>
    </source>
</evidence>
<feature type="region of interest" description="Disordered" evidence="14">
    <location>
        <begin position="612"/>
        <end position="640"/>
    </location>
</feature>
<dbReference type="GO" id="GO:0005759">
    <property type="term" value="C:mitochondrial matrix"/>
    <property type="evidence" value="ECO:0007669"/>
    <property type="project" value="UniProtKB-SubCell"/>
</dbReference>
<reference evidence="16" key="1">
    <citation type="submission" date="2014-05" db="EMBL/GenBank/DDBJ databases">
        <authorList>
            <person name="Chronopoulou M."/>
        </authorList>
    </citation>
    <scope>NUCLEOTIDE SEQUENCE</scope>
    <source>
        <tissue evidence="16">Whole organism</tissue>
    </source>
</reference>
<evidence type="ECO:0000313" key="16">
    <source>
        <dbReference type="EMBL" id="CDW30203.1"/>
    </source>
</evidence>
<dbReference type="GO" id="GO:0005741">
    <property type="term" value="C:mitochondrial outer membrane"/>
    <property type="evidence" value="ECO:0007669"/>
    <property type="project" value="UniProtKB-SubCell"/>
</dbReference>
<feature type="region of interest" description="Disordered" evidence="14">
    <location>
        <begin position="461"/>
        <end position="501"/>
    </location>
</feature>
<proteinExistence type="inferred from homology"/>
<evidence type="ECO:0000256" key="1">
    <source>
        <dbReference type="ARBA" id="ARBA00004294"/>
    </source>
</evidence>
<keyword evidence="8 13" id="KW-0175">Coiled coil</keyword>
<evidence type="ECO:0000256" key="9">
    <source>
        <dbReference type="ARBA" id="ARBA00023121"/>
    </source>
</evidence>
<keyword evidence="9" id="KW-0446">Lipid-binding</keyword>
<dbReference type="GO" id="GO:0008289">
    <property type="term" value="F:lipid binding"/>
    <property type="evidence" value="ECO:0007669"/>
    <property type="project" value="UniProtKB-KW"/>
</dbReference>
<organism evidence="16">
    <name type="scientific">Lepeophtheirus salmonis</name>
    <name type="common">Salmon louse</name>
    <name type="synonym">Caligus salmonis</name>
    <dbReference type="NCBI Taxonomy" id="72036"/>
    <lineage>
        <taxon>Eukaryota</taxon>
        <taxon>Metazoa</taxon>
        <taxon>Ecdysozoa</taxon>
        <taxon>Arthropoda</taxon>
        <taxon>Crustacea</taxon>
        <taxon>Multicrustacea</taxon>
        <taxon>Hexanauplia</taxon>
        <taxon>Copepoda</taxon>
        <taxon>Siphonostomatoida</taxon>
        <taxon>Caligidae</taxon>
        <taxon>Lepeophtheirus</taxon>
    </lineage>
</organism>
<feature type="compositionally biased region" description="Basic residues" evidence="14">
    <location>
        <begin position="80"/>
        <end position="89"/>
    </location>
</feature>
<dbReference type="GO" id="GO:0035694">
    <property type="term" value="P:mitochondrial protein catabolic process"/>
    <property type="evidence" value="ECO:0007669"/>
    <property type="project" value="InterPro"/>
</dbReference>
<accession>A0A0K2TVX4</accession>
<feature type="non-terminal residue" evidence="16">
    <location>
        <position position="1"/>
    </location>
</feature>
<evidence type="ECO:0000256" key="6">
    <source>
        <dbReference type="ARBA" id="ARBA00022490"/>
    </source>
</evidence>
<dbReference type="OrthoDB" id="6047381at2759"/>
<name>A0A0K2TVX4_LEPSM</name>
<feature type="region of interest" description="Disordered" evidence="14">
    <location>
        <begin position="52"/>
        <end position="89"/>
    </location>
</feature>
<sequence>CASLLHTFIFVRFKSKSNQFFSSTQQRFKMHRMGSYFDSSCIGLPKKGILLSSPSGSKSSSHNSSSSSSNTSGNDPSKNRSSKGIKRPISRHLKFENDDMTLNKRLASLTIADMSPKLAYQRILLLYDKGDHREAASFIRRLSLPTFRSLLSDLPLDYFLESMPQSLPLLESIYSKIHITGSSQFKEGKFSPEIIVWQIIKFFAAQDESRGDFCGPWVSTCKRLLSVLLSTQPRIKRVVHERRKALTRAIEGLGQHGMVGTSDESLMNLHDALKVQFEKVQKTYGDALDKLTSLSLVPKSGSSSSTSPPVAQSHQRQLSLKAHEIQERLIKNKTLLNVVEPALGNHSLEVLLGILQRRIELDKEVLFQFTQLKKELLKLLGKGRSHNPGVAPLLMKFQRGCQQVLDLMKEVSEEEEYETSTSDYSGYHSDSDSAIMMSGNSPFVSKSARYNFLSRSGRYAQRTEASSSKESPSQSSSGISSGSSSHHDSDSNDEAAQRALSGKVVVPPTIVSIVCNETTRSTRKFKKEPLSKAGEVKILRRSSSSNNCRKCEKNEREDYDEEEDDVDAEALRKEAARLRLELEKTKKTLSVMQERQCHRSCTEVRDTETPVNTYLPLNPSPTLSSSSSISVSSSSSRHSYDPEDHRAVILVRKYSDLFSTHRIQTLDSLNSLKELHSAEELKNKLLFSVVVLSFRSALSYLDRIRENVRKILQLPTPNVSMTNQVVLEMEYAVQTYLRKSHNTYDLGKSLEDVSAQIWATLYDYPCLKGSKGLQSYIESCIRVSWGLVNQIPKYDIDYEDRVFCSDLHVRHHTSSSHEETIKTYLWPALREGKNGPCVFKAVVIT</sequence>
<evidence type="ECO:0000256" key="14">
    <source>
        <dbReference type="SAM" id="MobiDB-lite"/>
    </source>
</evidence>
<dbReference type="Pfam" id="PF16026">
    <property type="entry name" value="MIEAP"/>
    <property type="match status" value="1"/>
</dbReference>
<evidence type="ECO:0000256" key="4">
    <source>
        <dbReference type="ARBA" id="ARBA00008233"/>
    </source>
</evidence>
<feature type="compositionally biased region" description="Low complexity" evidence="14">
    <location>
        <begin position="52"/>
        <end position="76"/>
    </location>
</feature>
<evidence type="ECO:0000259" key="15">
    <source>
        <dbReference type="Pfam" id="PF16026"/>
    </source>
</evidence>
<dbReference type="PANTHER" id="PTHR21771">
    <property type="entry name" value="MITOCHONDRIA-EATING PROTEIN-RELATED"/>
    <property type="match status" value="1"/>
</dbReference>
<evidence type="ECO:0000256" key="10">
    <source>
        <dbReference type="ARBA" id="ARBA00023128"/>
    </source>
</evidence>
<dbReference type="GO" id="GO:0035695">
    <property type="term" value="P:mitophagy by internal vacuole formation"/>
    <property type="evidence" value="ECO:0007669"/>
    <property type="project" value="TreeGrafter"/>
</dbReference>
<feature type="coiled-coil region" evidence="13">
    <location>
        <begin position="568"/>
        <end position="595"/>
    </location>
</feature>
<keyword evidence="11" id="KW-0472">Membrane</keyword>
<dbReference type="InterPro" id="IPR026169">
    <property type="entry name" value="MIEAP"/>
</dbReference>
<feature type="compositionally biased region" description="Low complexity" evidence="14">
    <location>
        <begin position="620"/>
        <end position="637"/>
    </location>
</feature>
<evidence type="ECO:0000256" key="3">
    <source>
        <dbReference type="ARBA" id="ARBA00004496"/>
    </source>
</evidence>
<evidence type="ECO:0000256" key="7">
    <source>
        <dbReference type="ARBA" id="ARBA00022787"/>
    </source>
</evidence>
<evidence type="ECO:0000256" key="8">
    <source>
        <dbReference type="ARBA" id="ARBA00023054"/>
    </source>
</evidence>
<dbReference type="EMBL" id="HACA01012842">
    <property type="protein sequence ID" value="CDW30203.1"/>
    <property type="molecule type" value="Transcribed_RNA"/>
</dbReference>
<keyword evidence="7" id="KW-1000">Mitochondrion outer membrane</keyword>
<protein>
    <recommendedName>
        <fullName evidence="5">Mitochondria-eating protein</fullName>
    </recommendedName>
    <alternativeName>
        <fullName evidence="12">Spermatogenesis-associated protein 18</fullName>
    </alternativeName>
</protein>